<evidence type="ECO:0000313" key="3">
    <source>
        <dbReference type="Proteomes" id="UP000002748"/>
    </source>
</evidence>
<name>J5TD30_TRIAS</name>
<dbReference type="HOGENOM" id="CLU_372630_0_0_1"/>
<feature type="region of interest" description="Disordered" evidence="1">
    <location>
        <begin position="382"/>
        <end position="401"/>
    </location>
</feature>
<proteinExistence type="predicted"/>
<dbReference type="EMBL" id="ALBS01000113">
    <property type="protein sequence ID" value="EJT50346.1"/>
    <property type="molecule type" value="Genomic_DNA"/>
</dbReference>
<dbReference type="KEGG" id="tasa:A1Q1_00401"/>
<feature type="region of interest" description="Disordered" evidence="1">
    <location>
        <begin position="419"/>
        <end position="617"/>
    </location>
</feature>
<feature type="compositionally biased region" description="Low complexity" evidence="1">
    <location>
        <begin position="429"/>
        <end position="599"/>
    </location>
</feature>
<protein>
    <submittedName>
        <fullName evidence="2">Uncharacterized protein</fullName>
    </submittedName>
</protein>
<dbReference type="VEuPathDB" id="FungiDB:A1Q1_00401"/>
<sequence length="746" mass="77043">MQDAPALASNASVERPEAFHFQTTDRCRAGPGESSSARSVYTLRTCVSSRNPDPELTRTLGSDALPKVAGTVDGSMTGALDRSSIRGASAPRAADVSSTLLRSCRVTPYPRPAVDATAQRPAGESCKPVLASVVALCPLCLARLSWRDIFDPRLRGGVIGLGVITAWPQWRRDGQDNVRVVWGSSVNAPRPSTEASATSTSPTLRPCALAPLALAPLALPSPTALALHVCQRSFMPVNASASLRAALPNELDSICYLSPILKFSVDARPCALLSGHCLAAPAAPIWAAAQVRALAPEVFLGRRPASSPVSGAAQDEEGTAAGSESAPLGDNDLEEQVDTASIPVTGVGVTAPADGSGASEAEVPPAARSLFPTTREEWDRRAREWRRSNVPPLPPPGEPMSPEWITQFRNNLHPMWWPRLPDAKPPGQEAVGAPGAAALGSVASSSSSPSESAGLSVPVAPAPSSSLLSSSGPASSSSTSPSSPECSSLINSSSVSASGPSSSLPSSSGPASSSSTSPSSPECSSLINSSSVSASGPSSSLPSSSGPASSSSTSPSSPECSSSINSSSVSASGPSSSLPSSSVPAPSASASTSGATTRGTGRGRRGRGSKSLPSTQMRVYRDLVKGSKVVSIRSDRSSWTLTDHGPTVGYLSHRFQRTRKRVELPFPPEELERLRARGGKKITLGLRLVVTPGTSLKPTSVFLSVYEEGAPSFFFGLEDLPVNLHNAFVGFSDWVTVANEIEMEDP</sequence>
<organism evidence="2 3">
    <name type="scientific">Trichosporon asahii var. asahii (strain ATCC 90039 / CBS 2479 / JCM 2466 / KCTC 7840 / NBRC 103889/ NCYC 2677 / UAMH 7654)</name>
    <name type="common">Yeast</name>
    <dbReference type="NCBI Taxonomy" id="1186058"/>
    <lineage>
        <taxon>Eukaryota</taxon>
        <taxon>Fungi</taxon>
        <taxon>Dikarya</taxon>
        <taxon>Basidiomycota</taxon>
        <taxon>Agaricomycotina</taxon>
        <taxon>Tremellomycetes</taxon>
        <taxon>Trichosporonales</taxon>
        <taxon>Trichosporonaceae</taxon>
        <taxon>Trichosporon</taxon>
    </lineage>
</organism>
<evidence type="ECO:0000313" key="2">
    <source>
        <dbReference type="EMBL" id="EJT50346.1"/>
    </source>
</evidence>
<dbReference type="AlphaFoldDB" id="J5TD30"/>
<dbReference type="GeneID" id="25983915"/>
<comment type="caution">
    <text evidence="2">The sequence shown here is derived from an EMBL/GenBank/DDBJ whole genome shotgun (WGS) entry which is preliminary data.</text>
</comment>
<dbReference type="RefSeq" id="XP_014181525.1">
    <property type="nucleotide sequence ID" value="XM_014326050.1"/>
</dbReference>
<feature type="region of interest" description="Disordered" evidence="1">
    <location>
        <begin position="305"/>
        <end position="331"/>
    </location>
</feature>
<evidence type="ECO:0000256" key="1">
    <source>
        <dbReference type="SAM" id="MobiDB-lite"/>
    </source>
</evidence>
<dbReference type="Proteomes" id="UP000002748">
    <property type="component" value="Unassembled WGS sequence"/>
</dbReference>
<reference evidence="2 3" key="1">
    <citation type="journal article" date="2012" name="Eukaryot. Cell">
        <title>Draft genome sequence of CBS 2479, the standard type strain of Trichosporon asahii.</title>
        <authorList>
            <person name="Yang R.Y."/>
            <person name="Li H.T."/>
            <person name="Zhu H."/>
            <person name="Zhou G.P."/>
            <person name="Wang M."/>
            <person name="Wang L."/>
        </authorList>
    </citation>
    <scope>NUCLEOTIDE SEQUENCE [LARGE SCALE GENOMIC DNA]</scope>
    <source>
        <strain evidence="3">ATCC 90039 / CBS 2479 / JCM 2466 / KCTC 7840 / NCYC 2677 / UAMH 7654</strain>
    </source>
</reference>
<gene>
    <name evidence="2" type="ORF">A1Q1_00401</name>
</gene>
<accession>J5TD30</accession>
<feature type="region of interest" description="Disordered" evidence="1">
    <location>
        <begin position="346"/>
        <end position="377"/>
    </location>
</feature>